<feature type="domain" description="ATP-dependent DNA helicase RecQ zinc-binding" evidence="1">
    <location>
        <begin position="34"/>
        <end position="80"/>
    </location>
</feature>
<proteinExistence type="predicted"/>
<gene>
    <name evidence="2" type="ORF">D5R40_32865</name>
</gene>
<dbReference type="InterPro" id="IPR032284">
    <property type="entry name" value="RecQ_Zn-bd"/>
</dbReference>
<protein>
    <recommendedName>
        <fullName evidence="1">ATP-dependent DNA helicase RecQ zinc-binding domain-containing protein</fullName>
    </recommendedName>
</protein>
<dbReference type="InterPro" id="IPR036388">
    <property type="entry name" value="WH-like_DNA-bd_sf"/>
</dbReference>
<comment type="caution">
    <text evidence="2">The sequence shown here is derived from an EMBL/GenBank/DDBJ whole genome shotgun (WGS) entry which is preliminary data.</text>
</comment>
<keyword evidence="3" id="KW-1185">Reference proteome</keyword>
<dbReference type="AlphaFoldDB" id="A0A3N6QZP4"/>
<dbReference type="RefSeq" id="WP_124155800.1">
    <property type="nucleotide sequence ID" value="NZ_RCBY01000467.1"/>
</dbReference>
<dbReference type="OrthoDB" id="9760034at2"/>
<sequence length="87" mass="10507">MALIYVPQKENPQIIFLQERLPIEDLFIDQQLYHFRKNRYLERVNKAISYAETVLCRQQQLVRYFGEDNEEKCEICDVCLGRHKAED</sequence>
<dbReference type="Pfam" id="PF16124">
    <property type="entry name" value="RecQ_Zn_bind"/>
    <property type="match status" value="1"/>
</dbReference>
<evidence type="ECO:0000259" key="1">
    <source>
        <dbReference type="Pfam" id="PF16124"/>
    </source>
</evidence>
<dbReference type="EMBL" id="RCBY01000467">
    <property type="protein sequence ID" value="RQH18573.1"/>
    <property type="molecule type" value="Genomic_DNA"/>
</dbReference>
<evidence type="ECO:0000313" key="3">
    <source>
        <dbReference type="Proteomes" id="UP000269154"/>
    </source>
</evidence>
<name>A0A3N6QZP4_9CYAN</name>
<reference evidence="2 3" key="1">
    <citation type="journal article" date="2018" name="ACS Chem. Biol.">
        <title>Ketoreductase domain dysfunction expands chemodiversity: malyngamide biosynthesis in the cyanobacterium Okeania hirsuta.</title>
        <authorList>
            <person name="Moss N.A."/>
            <person name="Leao T."/>
            <person name="Rankin M."/>
            <person name="McCullough T.M."/>
            <person name="Qu P."/>
            <person name="Korobeynikov A."/>
            <person name="Smith J.L."/>
            <person name="Gerwick L."/>
            <person name="Gerwick W.H."/>
        </authorList>
    </citation>
    <scope>NUCLEOTIDE SEQUENCE [LARGE SCALE GENOMIC DNA]</scope>
    <source>
        <strain evidence="2 3">PAB10Feb10-1</strain>
    </source>
</reference>
<evidence type="ECO:0000313" key="2">
    <source>
        <dbReference type="EMBL" id="RQH18573.1"/>
    </source>
</evidence>
<organism evidence="2 3">
    <name type="scientific">Okeania hirsuta</name>
    <dbReference type="NCBI Taxonomy" id="1458930"/>
    <lineage>
        <taxon>Bacteria</taxon>
        <taxon>Bacillati</taxon>
        <taxon>Cyanobacteriota</taxon>
        <taxon>Cyanophyceae</taxon>
        <taxon>Oscillatoriophycideae</taxon>
        <taxon>Oscillatoriales</taxon>
        <taxon>Microcoleaceae</taxon>
        <taxon>Okeania</taxon>
    </lineage>
</organism>
<accession>A0A3N6QZP4</accession>
<dbReference type="Gene3D" id="1.10.10.10">
    <property type="entry name" value="Winged helix-like DNA-binding domain superfamily/Winged helix DNA-binding domain"/>
    <property type="match status" value="1"/>
</dbReference>
<dbReference type="Proteomes" id="UP000269154">
    <property type="component" value="Unassembled WGS sequence"/>
</dbReference>